<sequence>MKRIYKKEEGVSPVIATILMVAITVVLAATVWLLVSGYMGGSTQPNLTASLTYDVQTSNPTAGYVNISVAMSSPSSADFTKVIIGINGTYPTGKYLSADGTGTITINSVTYNVKVIDYDGNGKLSTGDVIYIYGHNLNGATISLAISGYSGSQQITIP</sequence>
<keyword evidence="3" id="KW-1185">Reference proteome</keyword>
<dbReference type="Pfam" id="PF07790">
    <property type="entry name" value="Pilin_N"/>
    <property type="match status" value="1"/>
</dbReference>
<evidence type="ECO:0000313" key="3">
    <source>
        <dbReference type="Proteomes" id="UP000001400"/>
    </source>
</evidence>
<evidence type="ECO:0000313" key="2">
    <source>
        <dbReference type="EMBL" id="ADD08352.1"/>
    </source>
</evidence>
<gene>
    <name evidence="2" type="ordered locus">Aboo_0541</name>
</gene>
<dbReference type="EMBL" id="CP001941">
    <property type="protein sequence ID" value="ADD08352.1"/>
    <property type="molecule type" value="Genomic_DNA"/>
</dbReference>
<dbReference type="Proteomes" id="UP000001400">
    <property type="component" value="Chromosome"/>
</dbReference>
<name>B5IA13_ACIB4</name>
<proteinExistence type="predicted"/>
<evidence type="ECO:0000259" key="1">
    <source>
        <dbReference type="Pfam" id="PF07790"/>
    </source>
</evidence>
<reference evidence="2" key="1">
    <citation type="submission" date="2010-02" db="EMBL/GenBank/DDBJ databases">
        <title>Complete sequence of Aciduliprofundum boonei T469.</title>
        <authorList>
            <consortium name="US DOE Joint Genome Institute"/>
            <person name="Lucas S."/>
            <person name="Copeland A."/>
            <person name="Lapidus A."/>
            <person name="Cheng J.-F."/>
            <person name="Bruce D."/>
            <person name="Goodwin L."/>
            <person name="Pitluck S."/>
            <person name="Saunders E."/>
            <person name="Detter J.C."/>
            <person name="Han C."/>
            <person name="Tapia R."/>
            <person name="Land M."/>
            <person name="Hauser L."/>
            <person name="Kyrpides N."/>
            <person name="Mikhailova N."/>
            <person name="Flores G."/>
            <person name="Reysenbach A.-L."/>
            <person name="Woyke T."/>
        </authorList>
    </citation>
    <scope>NUCLEOTIDE SEQUENCE</scope>
    <source>
        <strain evidence="2">T469</strain>
    </source>
</reference>
<dbReference type="KEGG" id="abi:Aboo_0541"/>
<dbReference type="NCBIfam" id="TIGR02537">
    <property type="entry name" value="arch_flag_Nterm"/>
    <property type="match status" value="1"/>
</dbReference>
<dbReference type="GeneID" id="8827486"/>
<dbReference type="AlphaFoldDB" id="B5IA13"/>
<protein>
    <recommendedName>
        <fullName evidence="1">Archaeal Type IV pilin N-terminal domain-containing protein</fullName>
    </recommendedName>
</protein>
<dbReference type="InterPro" id="IPR018247">
    <property type="entry name" value="EF_Hand_1_Ca_BS"/>
</dbReference>
<organism evidence="2 3">
    <name type="scientific">Aciduliprofundum boonei (strain DSM 19572 / T469)</name>
    <dbReference type="NCBI Taxonomy" id="439481"/>
    <lineage>
        <taxon>Archaea</taxon>
        <taxon>Methanobacteriati</taxon>
        <taxon>Thermoplasmatota</taxon>
        <taxon>DHVE2 group</taxon>
        <taxon>Candidatus Aciduliprofundum</taxon>
    </lineage>
</organism>
<dbReference type="InterPro" id="IPR012859">
    <property type="entry name" value="Pilin_N_archaeal"/>
</dbReference>
<dbReference type="HOGENOM" id="CLU_1665384_0_0_2"/>
<dbReference type="InterPro" id="IPR013373">
    <property type="entry name" value="Flagellin/pilin_N_arc"/>
</dbReference>
<dbReference type="STRING" id="439481.Aboo_0541"/>
<dbReference type="RefSeq" id="WP_008082252.1">
    <property type="nucleotide sequence ID" value="NC_013926.1"/>
</dbReference>
<dbReference type="OrthoDB" id="387146at2157"/>
<dbReference type="eggNOG" id="arCOG02423">
    <property type="taxonomic scope" value="Archaea"/>
</dbReference>
<dbReference type="PROSITE" id="PS00018">
    <property type="entry name" value="EF_HAND_1"/>
    <property type="match status" value="1"/>
</dbReference>
<accession>B5IA13</accession>
<feature type="domain" description="Archaeal Type IV pilin N-terminal" evidence="1">
    <location>
        <begin position="9"/>
        <end position="68"/>
    </location>
</feature>